<evidence type="ECO:0000313" key="1">
    <source>
        <dbReference type="EMBL" id="SMB83384.1"/>
    </source>
</evidence>
<name>A0A1W1URP3_9DEIO</name>
<reference evidence="1 2" key="1">
    <citation type="submission" date="2017-04" db="EMBL/GenBank/DDBJ databases">
        <authorList>
            <person name="Afonso C.L."/>
            <person name="Miller P.J."/>
            <person name="Scott M.A."/>
            <person name="Spackman E."/>
            <person name="Goraichik I."/>
            <person name="Dimitrov K.M."/>
            <person name="Suarez D.L."/>
            <person name="Swayne D.E."/>
        </authorList>
    </citation>
    <scope>NUCLEOTIDE SEQUENCE [LARGE SCALE GENOMIC DNA]</scope>
    <source>
        <strain evidence="1 2">KR-140</strain>
    </source>
</reference>
<evidence type="ECO:0000313" key="2">
    <source>
        <dbReference type="Proteomes" id="UP000192582"/>
    </source>
</evidence>
<dbReference type="AlphaFoldDB" id="A0A1W1URP3"/>
<dbReference type="Proteomes" id="UP000192582">
    <property type="component" value="Unassembled WGS sequence"/>
</dbReference>
<gene>
    <name evidence="1" type="ORF">SAMN00790413_04404</name>
</gene>
<accession>A0A1W1URP3</accession>
<organism evidence="1 2">
    <name type="scientific">Deinococcus hopiensis KR-140</name>
    <dbReference type="NCBI Taxonomy" id="695939"/>
    <lineage>
        <taxon>Bacteria</taxon>
        <taxon>Thermotogati</taxon>
        <taxon>Deinococcota</taxon>
        <taxon>Deinococci</taxon>
        <taxon>Deinococcales</taxon>
        <taxon>Deinococcaceae</taxon>
        <taxon>Deinococcus</taxon>
    </lineage>
</organism>
<sequence>MAGIRITTKDGKTHEHLNMPLAEAQRLQEVWREGPDKVLLVRSPGEEETVRQSLITRTQVATFELLP</sequence>
<dbReference type="EMBL" id="FWWU01000006">
    <property type="protein sequence ID" value="SMB83384.1"/>
    <property type="molecule type" value="Genomic_DNA"/>
</dbReference>
<keyword evidence="2" id="KW-1185">Reference proteome</keyword>
<proteinExistence type="predicted"/>
<protein>
    <submittedName>
        <fullName evidence="1">Uncharacterized protein</fullName>
    </submittedName>
</protein>